<sequence>MIWLSRGGEDALENLVLLSPNHHRSVHAVDAAFDYRGPSFLFPNGVSEEVRINRPLPALL</sequence>
<dbReference type="KEGG" id="lpil:LIP_0409"/>
<protein>
    <recommendedName>
        <fullName evidence="3">HNH endonuclease</fullName>
    </recommendedName>
</protein>
<evidence type="ECO:0000313" key="1">
    <source>
        <dbReference type="EMBL" id="BAS26266.1"/>
    </source>
</evidence>
<name>A0A0K2SGM9_LIMPI</name>
<proteinExistence type="predicted"/>
<evidence type="ECO:0008006" key="3">
    <source>
        <dbReference type="Google" id="ProtNLM"/>
    </source>
</evidence>
<reference evidence="2" key="2">
    <citation type="journal article" date="2016" name="Int. J. Syst. Evol. Microbiol.">
        <title>Complete genome sequence and cell structure of Limnochorda pilosa, a Gram-negative spore-former within the phylum Firmicutes.</title>
        <authorList>
            <person name="Watanabe M."/>
            <person name="Kojima H."/>
            <person name="Fukui M."/>
        </authorList>
    </citation>
    <scope>NUCLEOTIDE SEQUENCE [LARGE SCALE GENOMIC DNA]</scope>
    <source>
        <strain evidence="2">HC45</strain>
    </source>
</reference>
<dbReference type="AlphaFoldDB" id="A0A0K2SGM9"/>
<accession>A0A0K2SGM9</accession>
<reference evidence="2" key="1">
    <citation type="submission" date="2015-07" db="EMBL/GenBank/DDBJ databases">
        <title>Complete genome sequence and phylogenetic analysis of Limnochorda pilosa.</title>
        <authorList>
            <person name="Watanabe M."/>
            <person name="Kojima H."/>
            <person name="Fukui M."/>
        </authorList>
    </citation>
    <scope>NUCLEOTIDE SEQUENCE [LARGE SCALE GENOMIC DNA]</scope>
    <source>
        <strain evidence="2">HC45</strain>
    </source>
</reference>
<dbReference type="Proteomes" id="UP000065807">
    <property type="component" value="Chromosome"/>
</dbReference>
<dbReference type="InterPro" id="IPR003615">
    <property type="entry name" value="HNH_nuc"/>
</dbReference>
<dbReference type="EMBL" id="AP014924">
    <property type="protein sequence ID" value="BAS26266.1"/>
    <property type="molecule type" value="Genomic_DNA"/>
</dbReference>
<keyword evidence="2" id="KW-1185">Reference proteome</keyword>
<dbReference type="STRING" id="1555112.LIP_0409"/>
<gene>
    <name evidence="1" type="ORF">LIP_0409</name>
</gene>
<dbReference type="CDD" id="cd00085">
    <property type="entry name" value="HNHc"/>
    <property type="match status" value="1"/>
</dbReference>
<evidence type="ECO:0000313" key="2">
    <source>
        <dbReference type="Proteomes" id="UP000065807"/>
    </source>
</evidence>
<organism evidence="1 2">
    <name type="scientific">Limnochorda pilosa</name>
    <dbReference type="NCBI Taxonomy" id="1555112"/>
    <lineage>
        <taxon>Bacteria</taxon>
        <taxon>Bacillati</taxon>
        <taxon>Bacillota</taxon>
        <taxon>Limnochordia</taxon>
        <taxon>Limnochordales</taxon>
        <taxon>Limnochordaceae</taxon>
        <taxon>Limnochorda</taxon>
    </lineage>
</organism>